<protein>
    <submittedName>
        <fullName evidence="1">Uncharacterized protein</fullName>
    </submittedName>
</protein>
<evidence type="ECO:0000313" key="2">
    <source>
        <dbReference type="Proteomes" id="UP001055811"/>
    </source>
</evidence>
<dbReference type="Proteomes" id="UP001055811">
    <property type="component" value="Linkage Group LG04"/>
</dbReference>
<accession>A0ACB9DYT7</accession>
<organism evidence="1 2">
    <name type="scientific">Cichorium intybus</name>
    <name type="common">Chicory</name>
    <dbReference type="NCBI Taxonomy" id="13427"/>
    <lineage>
        <taxon>Eukaryota</taxon>
        <taxon>Viridiplantae</taxon>
        <taxon>Streptophyta</taxon>
        <taxon>Embryophyta</taxon>
        <taxon>Tracheophyta</taxon>
        <taxon>Spermatophyta</taxon>
        <taxon>Magnoliopsida</taxon>
        <taxon>eudicotyledons</taxon>
        <taxon>Gunneridae</taxon>
        <taxon>Pentapetalae</taxon>
        <taxon>asterids</taxon>
        <taxon>campanulids</taxon>
        <taxon>Asterales</taxon>
        <taxon>Asteraceae</taxon>
        <taxon>Cichorioideae</taxon>
        <taxon>Cichorieae</taxon>
        <taxon>Cichoriinae</taxon>
        <taxon>Cichorium</taxon>
    </lineage>
</organism>
<name>A0ACB9DYT7_CICIN</name>
<gene>
    <name evidence="1" type="ORF">L2E82_22950</name>
</gene>
<proteinExistence type="predicted"/>
<evidence type="ECO:0000313" key="1">
    <source>
        <dbReference type="EMBL" id="KAI3751859.1"/>
    </source>
</evidence>
<keyword evidence="2" id="KW-1185">Reference proteome</keyword>
<sequence length="226" mass="25172">MTDSVLAVIPTLSTTQFATTKSEDFDFIGSILITMLDRVPKDVQCIVEYRLLSPSGVRNVDQAHQDAFDRLENPKKIVKRKGKAAASDTEKQPKRPRRLRKLVQSFDSENELSDTQHIPNSPHDVPITENLEDVPPTKPSPPPLSPPHDPTPKTTPHSSPQSTPERSPLRNTNTQKSPSLSPKQTTIPYSPHDNPPSDDDEEEDILVNDDQDDLSDFLESPSTVKL</sequence>
<dbReference type="EMBL" id="CM042012">
    <property type="protein sequence ID" value="KAI3751859.1"/>
    <property type="molecule type" value="Genomic_DNA"/>
</dbReference>
<reference evidence="2" key="1">
    <citation type="journal article" date="2022" name="Mol. Ecol. Resour.">
        <title>The genomes of chicory, endive, great burdock and yacon provide insights into Asteraceae palaeo-polyploidization history and plant inulin production.</title>
        <authorList>
            <person name="Fan W."/>
            <person name="Wang S."/>
            <person name="Wang H."/>
            <person name="Wang A."/>
            <person name="Jiang F."/>
            <person name="Liu H."/>
            <person name="Zhao H."/>
            <person name="Xu D."/>
            <person name="Zhang Y."/>
        </authorList>
    </citation>
    <scope>NUCLEOTIDE SEQUENCE [LARGE SCALE GENOMIC DNA]</scope>
    <source>
        <strain evidence="2">cv. Punajuju</strain>
    </source>
</reference>
<comment type="caution">
    <text evidence="1">The sequence shown here is derived from an EMBL/GenBank/DDBJ whole genome shotgun (WGS) entry which is preliminary data.</text>
</comment>
<reference evidence="1 2" key="2">
    <citation type="journal article" date="2022" name="Mol. Ecol. Resour.">
        <title>The genomes of chicory, endive, great burdock and yacon provide insights into Asteraceae paleo-polyploidization history and plant inulin production.</title>
        <authorList>
            <person name="Fan W."/>
            <person name="Wang S."/>
            <person name="Wang H."/>
            <person name="Wang A."/>
            <person name="Jiang F."/>
            <person name="Liu H."/>
            <person name="Zhao H."/>
            <person name="Xu D."/>
            <person name="Zhang Y."/>
        </authorList>
    </citation>
    <scope>NUCLEOTIDE SEQUENCE [LARGE SCALE GENOMIC DNA]</scope>
    <source>
        <strain evidence="2">cv. Punajuju</strain>
        <tissue evidence="1">Leaves</tissue>
    </source>
</reference>